<dbReference type="SMART" id="SM00369">
    <property type="entry name" value="LRR_TYP"/>
    <property type="match status" value="5"/>
</dbReference>
<keyword evidence="4" id="KW-1185">Reference proteome</keyword>
<feature type="compositionally biased region" description="Acidic residues" evidence="3">
    <location>
        <begin position="1"/>
        <end position="28"/>
    </location>
</feature>
<dbReference type="KEGG" id="pmrn:116953588"/>
<evidence type="ECO:0000256" key="3">
    <source>
        <dbReference type="SAM" id="MobiDB-lite"/>
    </source>
</evidence>
<gene>
    <name evidence="5 6" type="primary">LRRC23</name>
</gene>
<dbReference type="GO" id="GO:0005737">
    <property type="term" value="C:cytoplasm"/>
    <property type="evidence" value="ECO:0007669"/>
    <property type="project" value="TreeGrafter"/>
</dbReference>
<keyword evidence="1" id="KW-0433">Leucine-rich repeat</keyword>
<dbReference type="Proteomes" id="UP001318040">
    <property type="component" value="Chromosome 52"/>
</dbReference>
<protein>
    <submittedName>
        <fullName evidence="5 6">Leucine-rich repeat-containing protein 23</fullName>
    </submittedName>
</protein>
<evidence type="ECO:0000256" key="2">
    <source>
        <dbReference type="ARBA" id="ARBA00022737"/>
    </source>
</evidence>
<dbReference type="PANTHER" id="PTHR15454">
    <property type="entry name" value="NISCHARIN RELATED"/>
    <property type="match status" value="1"/>
</dbReference>
<feature type="region of interest" description="Disordered" evidence="3">
    <location>
        <begin position="1"/>
        <end position="55"/>
    </location>
</feature>
<sequence>MSDSDAEREEDRDEDVVGDEEEEEDFVSDEGKEGEQGDEEEHQEEDVEPKEVVPDNPLALSDIQECISLLCKTGDGLALAYVRLLAAARSLTNISILSGYPHLRYIDVSSNRIADLSPLSNMSYLVSLKADGNVVETTEHPAPLAHLQVLSLAHNRVASAGTGLQHAQLQALNLTGNALVRVEGLGSACRLVWLHTLELRGNKLSSTAGLEQLTSLQQLYMAANQITRLEGLSSLHKLTTLHLRDNRVSSLGGFSSSMAALQYLNLRGNKVEDVKEVLNLRCLPLLRVLVLSENRCSDGFGNGEGEEEAAAEEEDDEAGGMYRAFVLTTLPRLERLDKQLITAEERASAAQEGVDA</sequence>
<dbReference type="SMART" id="SM00365">
    <property type="entry name" value="LRR_SD22"/>
    <property type="match status" value="5"/>
</dbReference>
<keyword evidence="2" id="KW-0677">Repeat</keyword>
<dbReference type="Pfam" id="PF12799">
    <property type="entry name" value="LRR_4"/>
    <property type="match status" value="2"/>
</dbReference>
<feature type="compositionally biased region" description="Acidic residues" evidence="3">
    <location>
        <begin position="36"/>
        <end position="48"/>
    </location>
</feature>
<dbReference type="PROSITE" id="PS51450">
    <property type="entry name" value="LRR"/>
    <property type="match status" value="5"/>
</dbReference>
<dbReference type="InterPro" id="IPR003591">
    <property type="entry name" value="Leu-rich_rpt_typical-subtyp"/>
</dbReference>
<dbReference type="Pfam" id="PF13516">
    <property type="entry name" value="LRR_6"/>
    <property type="match status" value="1"/>
</dbReference>
<dbReference type="SUPFAM" id="SSF52058">
    <property type="entry name" value="L domain-like"/>
    <property type="match status" value="1"/>
</dbReference>
<name>A0AAJ7XCZ7_PETMA</name>
<dbReference type="CTD" id="10233"/>
<dbReference type="InterPro" id="IPR032675">
    <property type="entry name" value="LRR_dom_sf"/>
</dbReference>
<organism evidence="4 5">
    <name type="scientific">Petromyzon marinus</name>
    <name type="common">Sea lamprey</name>
    <dbReference type="NCBI Taxonomy" id="7757"/>
    <lineage>
        <taxon>Eukaryota</taxon>
        <taxon>Metazoa</taxon>
        <taxon>Chordata</taxon>
        <taxon>Craniata</taxon>
        <taxon>Vertebrata</taxon>
        <taxon>Cyclostomata</taxon>
        <taxon>Hyperoartia</taxon>
        <taxon>Petromyzontiformes</taxon>
        <taxon>Petromyzontidae</taxon>
        <taxon>Petromyzon</taxon>
    </lineage>
</organism>
<proteinExistence type="predicted"/>
<dbReference type="InterPro" id="IPR001611">
    <property type="entry name" value="Leu-rich_rpt"/>
</dbReference>
<reference evidence="5 6" key="1">
    <citation type="submission" date="2025-04" db="UniProtKB">
        <authorList>
            <consortium name="RefSeq"/>
        </authorList>
    </citation>
    <scope>IDENTIFICATION</scope>
    <source>
        <tissue evidence="5 6">Sperm</tissue>
    </source>
</reference>
<dbReference type="RefSeq" id="XP_032829805.1">
    <property type="nucleotide sequence ID" value="XM_032973914.1"/>
</dbReference>
<dbReference type="Gene3D" id="3.80.10.10">
    <property type="entry name" value="Ribonuclease Inhibitor"/>
    <property type="match status" value="2"/>
</dbReference>
<evidence type="ECO:0000256" key="1">
    <source>
        <dbReference type="ARBA" id="ARBA00022614"/>
    </source>
</evidence>
<dbReference type="InterPro" id="IPR025875">
    <property type="entry name" value="Leu-rich_rpt_4"/>
</dbReference>
<evidence type="ECO:0000313" key="4">
    <source>
        <dbReference type="Proteomes" id="UP001318040"/>
    </source>
</evidence>
<evidence type="ECO:0000313" key="5">
    <source>
        <dbReference type="RefSeq" id="XP_032829805.1"/>
    </source>
</evidence>
<dbReference type="PANTHER" id="PTHR15454:SF47">
    <property type="entry name" value="LEUCINE-RICH REPEAT-CONTAINING PROTEIN 23"/>
    <property type="match status" value="1"/>
</dbReference>
<dbReference type="AlphaFoldDB" id="A0AAJ7XCZ7"/>
<dbReference type="GeneID" id="116953588"/>
<evidence type="ECO:0000313" key="6">
    <source>
        <dbReference type="RefSeq" id="XP_032829806.1"/>
    </source>
</evidence>
<dbReference type="RefSeq" id="XP_032829806.1">
    <property type="nucleotide sequence ID" value="XM_032973915.1"/>
</dbReference>
<accession>A0AAJ7XCZ7</accession>